<dbReference type="PANTHER" id="PTHR43489">
    <property type="entry name" value="ISOMERASE"/>
    <property type="match status" value="1"/>
</dbReference>
<feature type="domain" description="Xylose isomerase-like TIM barrel" evidence="4">
    <location>
        <begin position="21"/>
        <end position="258"/>
    </location>
</feature>
<organism evidence="5 6">
    <name type="scientific">Roseospira visakhapatnamensis</name>
    <dbReference type="NCBI Taxonomy" id="390880"/>
    <lineage>
        <taxon>Bacteria</taxon>
        <taxon>Pseudomonadati</taxon>
        <taxon>Pseudomonadota</taxon>
        <taxon>Alphaproteobacteria</taxon>
        <taxon>Rhodospirillales</taxon>
        <taxon>Rhodospirillaceae</taxon>
        <taxon>Roseospira</taxon>
    </lineage>
</organism>
<evidence type="ECO:0000256" key="1">
    <source>
        <dbReference type="ARBA" id="ARBA00023235"/>
    </source>
</evidence>
<evidence type="ECO:0000256" key="3">
    <source>
        <dbReference type="PIRSR" id="PIRSR006241-50"/>
    </source>
</evidence>
<feature type="active site" description="Proton donor/acceptor" evidence="3">
    <location>
        <position position="242"/>
    </location>
</feature>
<sequence length="268" mass="29293">MPRLAANLSMMFTEVDFLDRFAAAAAAGFQGVEYLFPYAWAAGDIAERLRAHGLTQALFNMPPGDWEAGERGLACLPGREADFRAGVVEALSYAETLGCARIHAMAGIRPPEADPADLEAVYVRNLRFAAAEAAKAGRIVTIEPINPIDMPGYFLATQADARRFIGLADAPDDTLKVQFDLYHCQMSEGGVSRAMDRQWPFLGHVQIAAVPGRNEPDQGEMDVGWLLDRLDARGYEGWVGCEYRPRGATTDGLAWARRFGVVPQDGRT</sequence>
<keyword evidence="6" id="KW-1185">Reference proteome</keyword>
<feature type="active site" description="Proton donor/acceptor" evidence="3">
    <location>
        <position position="143"/>
    </location>
</feature>
<dbReference type="RefSeq" id="WP_184043085.1">
    <property type="nucleotide sequence ID" value="NZ_JACIGK010000006.1"/>
</dbReference>
<dbReference type="FunFam" id="3.20.20.150:FF:000007">
    <property type="entry name" value="Hydroxypyruvate isomerase"/>
    <property type="match status" value="1"/>
</dbReference>
<dbReference type="SUPFAM" id="SSF51658">
    <property type="entry name" value="Xylose isomerase-like"/>
    <property type="match status" value="1"/>
</dbReference>
<dbReference type="NCBIfam" id="NF043033">
    <property type="entry name" value="OxoTetrIsom"/>
    <property type="match status" value="1"/>
</dbReference>
<accession>A0A7W6RBL9</accession>
<protein>
    <submittedName>
        <fullName evidence="5">Hydroxypyruvate isomerase</fullName>
        <ecNumber evidence="5">5.3.1.22</ecNumber>
    </submittedName>
</protein>
<keyword evidence="1 2" id="KW-0413">Isomerase</keyword>
<dbReference type="InterPro" id="IPR050417">
    <property type="entry name" value="Sugar_Epim/Isomerase"/>
</dbReference>
<dbReference type="InterPro" id="IPR053398">
    <property type="entry name" value="HPT_OtnI_isomerases"/>
</dbReference>
<dbReference type="PIRSF" id="PIRSF006241">
    <property type="entry name" value="HyI"/>
    <property type="match status" value="1"/>
</dbReference>
<dbReference type="GO" id="GO:0008903">
    <property type="term" value="F:hydroxypyruvate isomerase activity"/>
    <property type="evidence" value="ECO:0007669"/>
    <property type="project" value="UniProtKB-EC"/>
</dbReference>
<proteinExistence type="inferred from homology"/>
<dbReference type="GO" id="GO:0046487">
    <property type="term" value="P:glyoxylate metabolic process"/>
    <property type="evidence" value="ECO:0007669"/>
    <property type="project" value="TreeGrafter"/>
</dbReference>
<keyword evidence="5" id="KW-0670">Pyruvate</keyword>
<evidence type="ECO:0000256" key="2">
    <source>
        <dbReference type="PIRNR" id="PIRNR006241"/>
    </source>
</evidence>
<evidence type="ECO:0000259" key="4">
    <source>
        <dbReference type="Pfam" id="PF01261"/>
    </source>
</evidence>
<gene>
    <name evidence="5" type="ORF">GGD89_001081</name>
</gene>
<dbReference type="AlphaFoldDB" id="A0A7W6RBL9"/>
<dbReference type="PANTHER" id="PTHR43489:SF13">
    <property type="entry name" value="HYDROXYPYRUVATE ISOMERASE"/>
    <property type="match status" value="1"/>
</dbReference>
<dbReference type="InterPro" id="IPR026040">
    <property type="entry name" value="HyI-like"/>
</dbReference>
<evidence type="ECO:0000313" key="6">
    <source>
        <dbReference type="Proteomes" id="UP000554286"/>
    </source>
</evidence>
<dbReference type="Proteomes" id="UP000554286">
    <property type="component" value="Unassembled WGS sequence"/>
</dbReference>
<dbReference type="InterPro" id="IPR013022">
    <property type="entry name" value="Xyl_isomerase-like_TIM-brl"/>
</dbReference>
<comment type="similarity">
    <text evidence="2">Belongs to the hyi family.</text>
</comment>
<dbReference type="Pfam" id="PF01261">
    <property type="entry name" value="AP_endonuc_2"/>
    <property type="match status" value="1"/>
</dbReference>
<dbReference type="EMBL" id="JACIGK010000006">
    <property type="protein sequence ID" value="MBB4265462.1"/>
    <property type="molecule type" value="Genomic_DNA"/>
</dbReference>
<dbReference type="InterPro" id="IPR036237">
    <property type="entry name" value="Xyl_isomerase-like_sf"/>
</dbReference>
<dbReference type="Gene3D" id="3.20.20.150">
    <property type="entry name" value="Divalent-metal-dependent TIM barrel enzymes"/>
    <property type="match status" value="1"/>
</dbReference>
<dbReference type="EC" id="5.3.1.22" evidence="5"/>
<name>A0A7W6RBL9_9PROT</name>
<comment type="caution">
    <text evidence="5">The sequence shown here is derived from an EMBL/GenBank/DDBJ whole genome shotgun (WGS) entry which is preliminary data.</text>
</comment>
<evidence type="ECO:0000313" key="5">
    <source>
        <dbReference type="EMBL" id="MBB4265462.1"/>
    </source>
</evidence>
<reference evidence="5 6" key="1">
    <citation type="submission" date="2020-08" db="EMBL/GenBank/DDBJ databases">
        <title>Genome sequencing of Purple Non-Sulfur Bacteria from various extreme environments.</title>
        <authorList>
            <person name="Mayer M."/>
        </authorList>
    </citation>
    <scope>NUCLEOTIDE SEQUENCE [LARGE SCALE GENOMIC DNA]</scope>
    <source>
        <strain evidence="5 6">JA131</strain>
    </source>
</reference>